<dbReference type="InterPro" id="IPR050315">
    <property type="entry name" value="FAD-oxidoreductase_2"/>
</dbReference>
<dbReference type="Pfam" id="PF00890">
    <property type="entry name" value="FAD_binding_2"/>
    <property type="match status" value="1"/>
</dbReference>
<dbReference type="AlphaFoldDB" id="A7GXV0"/>
<evidence type="ECO:0000259" key="6">
    <source>
        <dbReference type="Pfam" id="PF00890"/>
    </source>
</evidence>
<evidence type="ECO:0000256" key="3">
    <source>
        <dbReference type="ARBA" id="ARBA00022827"/>
    </source>
</evidence>
<dbReference type="SUPFAM" id="SSF56425">
    <property type="entry name" value="Succinate dehydrogenase/fumarate reductase flavoprotein, catalytic domain"/>
    <property type="match status" value="1"/>
</dbReference>
<comment type="similarity">
    <text evidence="5">Belongs to the FAD-dependent oxidoreductase 2 family. FRD/SDH subfamily.</text>
</comment>
<dbReference type="PRINTS" id="PR00411">
    <property type="entry name" value="PNDRDTASEI"/>
</dbReference>
<keyword evidence="8" id="KW-1185">Reference proteome</keyword>
<dbReference type="KEGG" id="ccv:CCV52592_0139"/>
<dbReference type="PANTHER" id="PTHR43400">
    <property type="entry name" value="FUMARATE REDUCTASE"/>
    <property type="match status" value="1"/>
</dbReference>
<gene>
    <name evidence="7" type="ORF">CCV52592_0139</name>
</gene>
<dbReference type="InterPro" id="IPR010960">
    <property type="entry name" value="Flavocytochrome_c"/>
</dbReference>
<dbReference type="Proteomes" id="UP000006380">
    <property type="component" value="Chromosome"/>
</dbReference>
<dbReference type="OrthoDB" id="9806724at2"/>
<evidence type="ECO:0000256" key="2">
    <source>
        <dbReference type="ARBA" id="ARBA00022630"/>
    </source>
</evidence>
<dbReference type="InterPro" id="IPR003953">
    <property type="entry name" value="FAD-dep_OxRdtase_2_FAD-bd"/>
</dbReference>
<accession>A7GXV0</accession>
<keyword evidence="5" id="KW-0732">Signal</keyword>
<keyword evidence="4 5" id="KW-0560">Oxidoreductase</keyword>
<evidence type="ECO:0000256" key="1">
    <source>
        <dbReference type="ARBA" id="ARBA00001974"/>
    </source>
</evidence>
<dbReference type="GO" id="GO:0016491">
    <property type="term" value="F:oxidoreductase activity"/>
    <property type="evidence" value="ECO:0007669"/>
    <property type="project" value="UniProtKB-KW"/>
</dbReference>
<dbReference type="HOGENOM" id="CLU_011398_4_5_7"/>
<dbReference type="EMBL" id="CP000767">
    <property type="protein sequence ID" value="EAU00234.1"/>
    <property type="molecule type" value="Genomic_DNA"/>
</dbReference>
<feature type="chain" id="PRO_5022254769" evidence="5">
    <location>
        <begin position="29"/>
        <end position="511"/>
    </location>
</feature>
<dbReference type="InterPro" id="IPR036188">
    <property type="entry name" value="FAD/NAD-bd_sf"/>
</dbReference>
<dbReference type="InterPro" id="IPR027477">
    <property type="entry name" value="Succ_DH/fumarate_Rdtase_cat_sf"/>
</dbReference>
<proteinExistence type="inferred from homology"/>
<protein>
    <submittedName>
        <fullName evidence="7">Flavocytochrome c</fullName>
    </submittedName>
</protein>
<dbReference type="PRINTS" id="PR00368">
    <property type="entry name" value="FADPNR"/>
</dbReference>
<evidence type="ECO:0000256" key="5">
    <source>
        <dbReference type="RuleBase" id="RU366062"/>
    </source>
</evidence>
<feature type="signal peptide" evidence="5">
    <location>
        <begin position="1"/>
        <end position="28"/>
    </location>
</feature>
<keyword evidence="2 5" id="KW-0285">Flavoprotein</keyword>
<dbReference type="SUPFAM" id="SSF51905">
    <property type="entry name" value="FAD/NAD(P)-binding domain"/>
    <property type="match status" value="1"/>
</dbReference>
<dbReference type="RefSeq" id="WP_009650330.1">
    <property type="nucleotide sequence ID" value="NC_009715.2"/>
</dbReference>
<dbReference type="NCBIfam" id="TIGR01813">
    <property type="entry name" value="flavo_cyto_c"/>
    <property type="match status" value="1"/>
</dbReference>
<organism evidence="7 8">
    <name type="scientific">Campylobacter curvus (strain 525.92)</name>
    <dbReference type="NCBI Taxonomy" id="360105"/>
    <lineage>
        <taxon>Bacteria</taxon>
        <taxon>Pseudomonadati</taxon>
        <taxon>Campylobacterota</taxon>
        <taxon>Epsilonproteobacteria</taxon>
        <taxon>Campylobacterales</taxon>
        <taxon>Campylobacteraceae</taxon>
        <taxon>Campylobacter</taxon>
    </lineage>
</organism>
<dbReference type="STRING" id="360105.CCV52592_0139"/>
<keyword evidence="3 5" id="KW-0274">FAD</keyword>
<dbReference type="PANTHER" id="PTHR43400:SF7">
    <property type="entry name" value="FAD-DEPENDENT OXIDOREDUCTASE 2 FAD BINDING DOMAIN-CONTAINING PROTEIN"/>
    <property type="match status" value="1"/>
</dbReference>
<sequence length="511" mass="54890">MANKISRRDMLKMSMVGAGALALSGVNAVAVSSEKDVKFDEEYDIVIVGTGFAGLSAALKASERGKKVLIVEKMGRAGGNSVINGGNMAAPMNKYQVAQGIKDSKELFIADAVKDGLGLNHTELLSTMFDKSNDAVALLEKCGAQFSDKLIFESGHSVARSLQATNASGSGYIQPMLKVLGEDKNVTIKTRTKFDDFVLNDAGKVVGILARENYKFDAKLFSDDLENTSGDKKAYKAKDGVLLAAGGFGRDLWYRQIQDPRIVPTIDSTNQQGSSAGAMLKATDLGAITLQTSWIQFLPYCSPDEKGFGAAVNFTNHCCNTYGITVNPKTGKRFMNEHAGRKIKSDACFAVIGKDENYPVNLCDQQAVDARNPIYTSRPLEAGVIWKFDTLDALAAHFKIPADALKESVKKYNEGVAAGKDEFGKPVDKLGGINISKPPFYASRTMPKVHHTCGGLEINTKAQVISYKTHKPIEGLYAAGEITGGVHGASRLGTYAILDCMVFGMIAGETM</sequence>
<dbReference type="InterPro" id="IPR006311">
    <property type="entry name" value="TAT_signal"/>
</dbReference>
<dbReference type="PROSITE" id="PS51318">
    <property type="entry name" value="TAT"/>
    <property type="match status" value="1"/>
</dbReference>
<name>A7GXV0_CAMC5</name>
<dbReference type="GO" id="GO:0010181">
    <property type="term" value="F:FMN binding"/>
    <property type="evidence" value="ECO:0007669"/>
    <property type="project" value="InterPro"/>
</dbReference>
<evidence type="ECO:0000256" key="4">
    <source>
        <dbReference type="ARBA" id="ARBA00023002"/>
    </source>
</evidence>
<dbReference type="Gene3D" id="3.90.700.10">
    <property type="entry name" value="Succinate dehydrogenase/fumarate reductase flavoprotein, catalytic domain"/>
    <property type="match status" value="1"/>
</dbReference>
<evidence type="ECO:0000313" key="7">
    <source>
        <dbReference type="EMBL" id="EAU00234.1"/>
    </source>
</evidence>
<reference evidence="7" key="1">
    <citation type="submission" date="2016-07" db="EMBL/GenBank/DDBJ databases">
        <title>Comparative genomics of the Campylobacter concisus group.</title>
        <authorList>
            <person name="Miller W.G."/>
            <person name="Yee E."/>
            <person name="Chapman M.H."/>
            <person name="Huynh S."/>
            <person name="Bono J.L."/>
            <person name="On S.L.W."/>
            <person name="StLeger J."/>
            <person name="Foster G."/>
            <person name="Parker C.T."/>
        </authorList>
    </citation>
    <scope>NUCLEOTIDE SEQUENCE</scope>
    <source>
        <strain evidence="7">525.92</strain>
    </source>
</reference>
<evidence type="ECO:0000313" key="8">
    <source>
        <dbReference type="Proteomes" id="UP000006380"/>
    </source>
</evidence>
<feature type="domain" description="FAD-dependent oxidoreductase 2 FAD-binding" evidence="6">
    <location>
        <begin position="44"/>
        <end position="493"/>
    </location>
</feature>
<comment type="cofactor">
    <cofactor evidence="1">
        <name>FAD</name>
        <dbReference type="ChEBI" id="CHEBI:57692"/>
    </cofactor>
</comment>
<dbReference type="Gene3D" id="3.50.50.60">
    <property type="entry name" value="FAD/NAD(P)-binding domain"/>
    <property type="match status" value="1"/>
</dbReference>